<organism evidence="2 3">
    <name type="scientific">Dendrobium nobile</name>
    <name type="common">Orchid</name>
    <dbReference type="NCBI Taxonomy" id="94219"/>
    <lineage>
        <taxon>Eukaryota</taxon>
        <taxon>Viridiplantae</taxon>
        <taxon>Streptophyta</taxon>
        <taxon>Embryophyta</taxon>
        <taxon>Tracheophyta</taxon>
        <taxon>Spermatophyta</taxon>
        <taxon>Magnoliopsida</taxon>
        <taxon>Liliopsida</taxon>
        <taxon>Asparagales</taxon>
        <taxon>Orchidaceae</taxon>
        <taxon>Epidendroideae</taxon>
        <taxon>Malaxideae</taxon>
        <taxon>Dendrobiinae</taxon>
        <taxon>Dendrobium</taxon>
    </lineage>
</organism>
<sequence>MLVLSLVCSSFFFGLGFSFGWCFEVFVLIRLVFLSSVLDHCFGLFLLVVRILFSSGGNFAICSFIRLKGGMELAMVCMDFLGIFCSGFIGCRLDHNGNSNFNVLNFCDFSGYKNWVEVPSKIMLDYLWGEVRFSVIAATPLWKTGLCSFHFGFLDDINVFFYDYYNTFMRFSCRNFYINHHNFYSICKVSLFWVLAISAFCHWFFCRKSELNVIIMSFLFWVLLTHRPSLLFPYFCNCRKRNHRLIGFIFLLLSVALSSSSELKDPSKDLVTDF</sequence>
<reference evidence="2" key="1">
    <citation type="journal article" date="2022" name="Front. Genet.">
        <title>Chromosome-Scale Assembly of the Dendrobium nobile Genome Provides Insights Into the Molecular Mechanism of the Biosynthesis of the Medicinal Active Ingredient of Dendrobium.</title>
        <authorList>
            <person name="Xu Q."/>
            <person name="Niu S.-C."/>
            <person name="Li K.-L."/>
            <person name="Zheng P.-J."/>
            <person name="Zhang X.-J."/>
            <person name="Jia Y."/>
            <person name="Liu Y."/>
            <person name="Niu Y.-X."/>
            <person name="Yu L.-H."/>
            <person name="Chen D.-F."/>
            <person name="Zhang G.-Q."/>
        </authorList>
    </citation>
    <scope>NUCLEOTIDE SEQUENCE</scope>
    <source>
        <tissue evidence="2">Leaf</tissue>
    </source>
</reference>
<evidence type="ECO:0000313" key="3">
    <source>
        <dbReference type="Proteomes" id="UP000829196"/>
    </source>
</evidence>
<feature type="transmembrane region" description="Helical" evidence="1">
    <location>
        <begin position="183"/>
        <end position="205"/>
    </location>
</feature>
<feature type="transmembrane region" description="Helical" evidence="1">
    <location>
        <begin position="211"/>
        <end position="232"/>
    </location>
</feature>
<name>A0A8T3A255_DENNO</name>
<proteinExistence type="predicted"/>
<keyword evidence="1" id="KW-0812">Transmembrane</keyword>
<dbReference type="Proteomes" id="UP000829196">
    <property type="component" value="Unassembled WGS sequence"/>
</dbReference>
<protein>
    <submittedName>
        <fullName evidence="2">Uncharacterized protein</fullName>
    </submittedName>
</protein>
<accession>A0A8T3A255</accession>
<evidence type="ECO:0000256" key="1">
    <source>
        <dbReference type="SAM" id="Phobius"/>
    </source>
</evidence>
<dbReference type="EMBL" id="JAGYWB010000019">
    <property type="protein sequence ID" value="KAI0488416.1"/>
    <property type="molecule type" value="Genomic_DNA"/>
</dbReference>
<dbReference type="AlphaFoldDB" id="A0A8T3A255"/>
<keyword evidence="3" id="KW-1185">Reference proteome</keyword>
<keyword evidence="1" id="KW-0472">Membrane</keyword>
<evidence type="ECO:0000313" key="2">
    <source>
        <dbReference type="EMBL" id="KAI0488416.1"/>
    </source>
</evidence>
<comment type="caution">
    <text evidence="2">The sequence shown here is derived from an EMBL/GenBank/DDBJ whole genome shotgun (WGS) entry which is preliminary data.</text>
</comment>
<keyword evidence="1" id="KW-1133">Transmembrane helix</keyword>
<feature type="transmembrane region" description="Helical" evidence="1">
    <location>
        <begin position="244"/>
        <end position="261"/>
    </location>
</feature>
<gene>
    <name evidence="2" type="ORF">KFK09_028247</name>
</gene>